<organism evidence="2 3">
    <name type="scientific">Hymenobacter coccineus</name>
    <dbReference type="NCBI Taxonomy" id="1908235"/>
    <lineage>
        <taxon>Bacteria</taxon>
        <taxon>Pseudomonadati</taxon>
        <taxon>Bacteroidota</taxon>
        <taxon>Cytophagia</taxon>
        <taxon>Cytophagales</taxon>
        <taxon>Hymenobacteraceae</taxon>
        <taxon>Hymenobacter</taxon>
    </lineage>
</organism>
<dbReference type="PANTHER" id="PTHR43433:SF5">
    <property type="entry name" value="AB HYDROLASE-1 DOMAIN-CONTAINING PROTEIN"/>
    <property type="match status" value="1"/>
</dbReference>
<dbReference type="AlphaFoldDB" id="A0A1G1TJ48"/>
<dbReference type="OrthoDB" id="135231at2"/>
<dbReference type="Pfam" id="PF12697">
    <property type="entry name" value="Abhydrolase_6"/>
    <property type="match status" value="1"/>
</dbReference>
<evidence type="ECO:0000313" key="2">
    <source>
        <dbReference type="EMBL" id="OGX90896.1"/>
    </source>
</evidence>
<dbReference type="InterPro" id="IPR050471">
    <property type="entry name" value="AB_hydrolase"/>
</dbReference>
<dbReference type="RefSeq" id="WP_070742529.1">
    <property type="nucleotide sequence ID" value="NZ_MDZA01000110.1"/>
</dbReference>
<dbReference type="GO" id="GO:0046503">
    <property type="term" value="P:glycerolipid catabolic process"/>
    <property type="evidence" value="ECO:0007669"/>
    <property type="project" value="TreeGrafter"/>
</dbReference>
<dbReference type="EMBL" id="MDZA01000110">
    <property type="protein sequence ID" value="OGX90896.1"/>
    <property type="molecule type" value="Genomic_DNA"/>
</dbReference>
<reference evidence="2 3" key="1">
    <citation type="submission" date="2016-08" db="EMBL/GenBank/DDBJ databases">
        <title>Hymenobacter coccineus sp. nov., Hymenobacter lapidarius sp. nov. and Hymenobacter glacialis sp. nov., isolated from Antarctic soil.</title>
        <authorList>
            <person name="Sedlacek I."/>
            <person name="Kralova S."/>
            <person name="Kyrova K."/>
            <person name="Maslanova I."/>
            <person name="Stankova E."/>
            <person name="Vrbovska V."/>
            <person name="Nemec M."/>
            <person name="Bartak M."/>
            <person name="Svec P."/>
            <person name="Busse H.-J."/>
            <person name="Pantucek R."/>
        </authorList>
    </citation>
    <scope>NUCLEOTIDE SEQUENCE [LARGE SCALE GENOMIC DNA]</scope>
    <source>
        <strain evidence="2 3">CCM 8649</strain>
    </source>
</reference>
<feature type="domain" description="AB hydrolase-1" evidence="1">
    <location>
        <begin position="60"/>
        <end position="284"/>
    </location>
</feature>
<name>A0A1G1TJ48_9BACT</name>
<accession>A0A1G1TJ48</accession>
<sequence length="307" mass="33108">MHPSEIARAGAPGQPALVADPAFRVDSVASKDGTKIGYRIYGQGPGLLIVQGAMGIATNYDQLARAIAPYFTVYLPDRRGRGMSPRPFTADHTVARDVEDVQSVVEKTGTHWLFGLSSGAIIALEATRVLPAIHQTVLYEPPFYVDGVPVKNIARLNQEIAAGQLNAALVSIFRTTRVGPPIFNVLPRFALLPLTSAFLKAEARKTPGQYAPIPTLISSTRYDFQVVLDRGGAVQSYRSVEQPILLLGGSKSPAYLKKALATLATTLPHARRVELPGLDHAGPWNADLGGQPTVVAEQLRQFFQPQP</sequence>
<dbReference type="Gene3D" id="3.40.50.1820">
    <property type="entry name" value="alpha/beta hydrolase"/>
    <property type="match status" value="1"/>
</dbReference>
<evidence type="ECO:0000313" key="3">
    <source>
        <dbReference type="Proteomes" id="UP000177506"/>
    </source>
</evidence>
<dbReference type="SUPFAM" id="SSF53474">
    <property type="entry name" value="alpha/beta-Hydrolases"/>
    <property type="match status" value="1"/>
</dbReference>
<dbReference type="GO" id="GO:0004806">
    <property type="term" value="F:triacylglycerol lipase activity"/>
    <property type="evidence" value="ECO:0007669"/>
    <property type="project" value="TreeGrafter"/>
</dbReference>
<comment type="caution">
    <text evidence="2">The sequence shown here is derived from an EMBL/GenBank/DDBJ whole genome shotgun (WGS) entry which is preliminary data.</text>
</comment>
<proteinExistence type="predicted"/>
<protein>
    <recommendedName>
        <fullName evidence="1">AB hydrolase-1 domain-containing protein</fullName>
    </recommendedName>
</protein>
<dbReference type="InterPro" id="IPR000073">
    <property type="entry name" value="AB_hydrolase_1"/>
</dbReference>
<evidence type="ECO:0000259" key="1">
    <source>
        <dbReference type="Pfam" id="PF12697"/>
    </source>
</evidence>
<gene>
    <name evidence="2" type="ORF">BEN49_05945</name>
</gene>
<dbReference type="Proteomes" id="UP000177506">
    <property type="component" value="Unassembled WGS sequence"/>
</dbReference>
<dbReference type="InterPro" id="IPR029058">
    <property type="entry name" value="AB_hydrolase_fold"/>
</dbReference>
<keyword evidence="3" id="KW-1185">Reference proteome</keyword>
<dbReference type="PANTHER" id="PTHR43433">
    <property type="entry name" value="HYDROLASE, ALPHA/BETA FOLD FAMILY PROTEIN"/>
    <property type="match status" value="1"/>
</dbReference>